<dbReference type="InterPro" id="IPR050194">
    <property type="entry name" value="Glycosyltransferase_grp1"/>
</dbReference>
<keyword evidence="3" id="KW-0808">Transferase</keyword>
<dbReference type="Pfam" id="PF00534">
    <property type="entry name" value="Glycos_transf_1"/>
    <property type="match status" value="1"/>
</dbReference>
<dbReference type="PANTHER" id="PTHR45947">
    <property type="entry name" value="SULFOQUINOVOSYL TRANSFERASE SQD2"/>
    <property type="match status" value="1"/>
</dbReference>
<sequence>MNPEPQPTTTIHVVQHLSPGGLECMVLELLRLASPHNRVLIVSLEGEHQQALEKWPRLSPFSQQLHFLGKSSGWCKQTLFRLKGLLKTVRPDIVHTHHIGPLIYGGIAAKSVDVPVCIHTEHDVWHLQNWRHRLLERVILNWVQPVLVGDANLVTETIRTCFNYPEALTIKNGVDCERFSPGDKNTARARLNLPEAAYLIGCAGRLEWVKGHDQIIKAFKQLPENYHLAIAGQGSQEKQLRQLVDELGLTSRVHFLGLVEEMHTFYQSLNLFCLPSRSEGFPLSPLEAQACGIPVVVTNTGACEETLCQQTGQLIKANCVFSLIRALKDAETATLTTSPRTYVEQNCNIQHMVNAYESLGLEAIK</sequence>
<dbReference type="OrthoDB" id="9775208at2"/>
<dbReference type="STRING" id="1117707.VQ7734_00782"/>
<dbReference type="Gene3D" id="3.40.50.2000">
    <property type="entry name" value="Glycogen Phosphorylase B"/>
    <property type="match status" value="2"/>
</dbReference>
<evidence type="ECO:0000313" key="3">
    <source>
        <dbReference type="EMBL" id="SHO55063.1"/>
    </source>
</evidence>
<keyword evidence="3" id="KW-0328">Glycosyltransferase</keyword>
<dbReference type="InterPro" id="IPR001296">
    <property type="entry name" value="Glyco_trans_1"/>
</dbReference>
<name>A0A1M7YR01_9VIBR</name>
<protein>
    <submittedName>
        <fullName evidence="3">GDP-mannose-dependent alpha-(1-6)-phosphatidylinositol monomannoside mannosyltransferase</fullName>
        <ecNumber evidence="3">2.4.1.57</ecNumber>
    </submittedName>
</protein>
<dbReference type="InterPro" id="IPR028098">
    <property type="entry name" value="Glyco_trans_4-like_N"/>
</dbReference>
<evidence type="ECO:0000313" key="4">
    <source>
        <dbReference type="Proteomes" id="UP000184600"/>
    </source>
</evidence>
<dbReference type="PANTHER" id="PTHR45947:SF3">
    <property type="entry name" value="SULFOQUINOVOSYL TRANSFERASE SQD2"/>
    <property type="match status" value="1"/>
</dbReference>
<reference evidence="4" key="1">
    <citation type="submission" date="2016-12" db="EMBL/GenBank/DDBJ databases">
        <authorList>
            <person name="Rodrigo-Torres L."/>
            <person name="Arahal R.D."/>
            <person name="Lucena T."/>
        </authorList>
    </citation>
    <scope>NUCLEOTIDE SEQUENCE [LARGE SCALE GENOMIC DNA]</scope>
</reference>
<dbReference type="GO" id="GO:0016757">
    <property type="term" value="F:glycosyltransferase activity"/>
    <property type="evidence" value="ECO:0007669"/>
    <property type="project" value="UniProtKB-KW"/>
</dbReference>
<dbReference type="Pfam" id="PF13439">
    <property type="entry name" value="Glyco_transf_4"/>
    <property type="match status" value="1"/>
</dbReference>
<gene>
    <name evidence="3" type="primary">pimB</name>
    <name evidence="3" type="ORF">VQ7734_00782</name>
</gene>
<dbReference type="Proteomes" id="UP000184600">
    <property type="component" value="Unassembled WGS sequence"/>
</dbReference>
<dbReference type="SUPFAM" id="SSF53756">
    <property type="entry name" value="UDP-Glycosyltransferase/glycogen phosphorylase"/>
    <property type="match status" value="1"/>
</dbReference>
<accession>A0A1M7YR01</accession>
<keyword evidence="4" id="KW-1185">Reference proteome</keyword>
<feature type="domain" description="Glycosyltransferase subfamily 4-like N-terminal" evidence="2">
    <location>
        <begin position="19"/>
        <end position="178"/>
    </location>
</feature>
<proteinExistence type="predicted"/>
<evidence type="ECO:0000259" key="2">
    <source>
        <dbReference type="Pfam" id="PF13439"/>
    </source>
</evidence>
<dbReference type="RefSeq" id="WP_073579968.1">
    <property type="nucleotide sequence ID" value="NZ_AP024897.1"/>
</dbReference>
<organism evidence="3 4">
    <name type="scientific">Vibrio quintilis</name>
    <dbReference type="NCBI Taxonomy" id="1117707"/>
    <lineage>
        <taxon>Bacteria</taxon>
        <taxon>Pseudomonadati</taxon>
        <taxon>Pseudomonadota</taxon>
        <taxon>Gammaproteobacteria</taxon>
        <taxon>Vibrionales</taxon>
        <taxon>Vibrionaceae</taxon>
        <taxon>Vibrio</taxon>
    </lineage>
</organism>
<dbReference type="EC" id="2.4.1.57" evidence="3"/>
<dbReference type="EMBL" id="FRFG01000011">
    <property type="protein sequence ID" value="SHO55063.1"/>
    <property type="molecule type" value="Genomic_DNA"/>
</dbReference>
<dbReference type="AlphaFoldDB" id="A0A1M7YR01"/>
<evidence type="ECO:0000259" key="1">
    <source>
        <dbReference type="Pfam" id="PF00534"/>
    </source>
</evidence>
<feature type="domain" description="Glycosyl transferase family 1" evidence="1">
    <location>
        <begin position="184"/>
        <end position="331"/>
    </location>
</feature>